<sequence>MVSGKLSPDADLESGFPQLWLQLIKGKSDCVHSEEGRHPVQLYGNQGSRVLPESHRPATQPGPVKGAFWSVLPALTQPQHYHYFSGYLQSNVAESVARLPRSGPKLHSKTAKDSKKLDLYPGGLVPEHSICAGEAEESEQASGANSLGPQDEI</sequence>
<reference evidence="1" key="1">
    <citation type="submission" date="2021-05" db="EMBL/GenBank/DDBJ databases">
        <authorList>
            <person name="Pan Q."/>
            <person name="Jouanno E."/>
            <person name="Zahm M."/>
            <person name="Klopp C."/>
            <person name="Cabau C."/>
            <person name="Louis A."/>
            <person name="Berthelot C."/>
            <person name="Parey E."/>
            <person name="Roest Crollius H."/>
            <person name="Montfort J."/>
            <person name="Robinson-Rechavi M."/>
            <person name="Bouchez O."/>
            <person name="Lampietro C."/>
            <person name="Lopez Roques C."/>
            <person name="Donnadieu C."/>
            <person name="Postlethwait J."/>
            <person name="Bobe J."/>
            <person name="Dillon D."/>
            <person name="Chandos A."/>
            <person name="von Hippel F."/>
            <person name="Guiguen Y."/>
        </authorList>
    </citation>
    <scope>NUCLEOTIDE SEQUENCE</scope>
    <source>
        <strain evidence="1">YG-Jan2019</strain>
    </source>
</reference>
<dbReference type="Proteomes" id="UP001157502">
    <property type="component" value="Chromosome 10"/>
</dbReference>
<accession>A0ACC2GPG9</accession>
<evidence type="ECO:0000313" key="1">
    <source>
        <dbReference type="EMBL" id="KAJ8005624.1"/>
    </source>
</evidence>
<comment type="caution">
    <text evidence="1">The sequence shown here is derived from an EMBL/GenBank/DDBJ whole genome shotgun (WGS) entry which is preliminary data.</text>
</comment>
<organism evidence="1 2">
    <name type="scientific">Dallia pectoralis</name>
    <name type="common">Alaska blackfish</name>
    <dbReference type="NCBI Taxonomy" id="75939"/>
    <lineage>
        <taxon>Eukaryota</taxon>
        <taxon>Metazoa</taxon>
        <taxon>Chordata</taxon>
        <taxon>Craniata</taxon>
        <taxon>Vertebrata</taxon>
        <taxon>Euteleostomi</taxon>
        <taxon>Actinopterygii</taxon>
        <taxon>Neopterygii</taxon>
        <taxon>Teleostei</taxon>
        <taxon>Protacanthopterygii</taxon>
        <taxon>Esociformes</taxon>
        <taxon>Umbridae</taxon>
        <taxon>Dallia</taxon>
    </lineage>
</organism>
<dbReference type="EMBL" id="CM055737">
    <property type="protein sequence ID" value="KAJ8005624.1"/>
    <property type="molecule type" value="Genomic_DNA"/>
</dbReference>
<evidence type="ECO:0000313" key="2">
    <source>
        <dbReference type="Proteomes" id="UP001157502"/>
    </source>
</evidence>
<protein>
    <submittedName>
        <fullName evidence="1">Uncharacterized protein</fullName>
    </submittedName>
</protein>
<proteinExistence type="predicted"/>
<keyword evidence="2" id="KW-1185">Reference proteome</keyword>
<gene>
    <name evidence="1" type="ORF">DPEC_G00119870</name>
</gene>
<name>A0ACC2GPG9_DALPE</name>